<evidence type="ECO:0000259" key="1">
    <source>
        <dbReference type="PROSITE" id="PS01124"/>
    </source>
</evidence>
<evidence type="ECO:0000313" key="3">
    <source>
        <dbReference type="Proteomes" id="UP000005808"/>
    </source>
</evidence>
<dbReference type="SMART" id="SM00342">
    <property type="entry name" value="HTH_ARAC"/>
    <property type="match status" value="1"/>
</dbReference>
<dbReference type="Pfam" id="PF12833">
    <property type="entry name" value="HTH_18"/>
    <property type="match status" value="1"/>
</dbReference>
<dbReference type="Gene3D" id="1.10.10.60">
    <property type="entry name" value="Homeodomain-like"/>
    <property type="match status" value="1"/>
</dbReference>
<dbReference type="Proteomes" id="UP000005808">
    <property type="component" value="Unassembled WGS sequence"/>
</dbReference>
<sequence length="258" mass="28522">MWLTPDRLFYAGLLGAPSVRTMGGLLIYVALRAPIRIRIDDGAWESTQLAVVPAYMPHSVACDDRMICDLALEAESIDLARLPTVIRDRAGPVDDPAFVRHVRQAHAYLSERGRELELRADSFDQIFFGHALVPRKLDPRIEAVVQRIRSAPSATATAESCAASAHLSFSRFLHLFKEDVGTPFRSFRTWKRARSLLHYVTQDSNLAHVALDTGYPDSTHFSHSIRQAFGLKPSDIFAGSRKLALIGERAAVGSGMPG</sequence>
<protein>
    <submittedName>
        <fullName evidence="2">AraC family transcriptional regulator</fullName>
    </submittedName>
</protein>
<reference evidence="2 3" key="1">
    <citation type="journal article" date="2012" name="J. Bacteriol.">
        <title>De Novo Genome Project of Cupriavidus basilensis OR16.</title>
        <authorList>
            <person name="Cserhati M."/>
            <person name="Kriszt B."/>
            <person name="Szoboszlay S."/>
            <person name="Toth A."/>
            <person name="Szabo I."/>
            <person name="Tancsics A."/>
            <person name="Nagy I."/>
            <person name="Horvath B."/>
            <person name="Nagy I."/>
            <person name="Kukolya J."/>
        </authorList>
    </citation>
    <scope>NUCLEOTIDE SEQUENCE [LARGE SCALE GENOMIC DNA]</scope>
    <source>
        <strain evidence="2 3">OR16</strain>
    </source>
</reference>
<dbReference type="InterPro" id="IPR018060">
    <property type="entry name" value="HTH_AraC"/>
</dbReference>
<gene>
    <name evidence="2" type="ORF">OR16_23483</name>
</gene>
<accession>H1S9H4</accession>
<dbReference type="GO" id="GO:0043565">
    <property type="term" value="F:sequence-specific DNA binding"/>
    <property type="evidence" value="ECO:0007669"/>
    <property type="project" value="InterPro"/>
</dbReference>
<proteinExistence type="predicted"/>
<feature type="domain" description="HTH araC/xylS-type" evidence="1">
    <location>
        <begin position="142"/>
        <end position="239"/>
    </location>
</feature>
<dbReference type="RefSeq" id="WP_006160085.1">
    <property type="nucleotide sequence ID" value="NZ_AHJE01000057.1"/>
</dbReference>
<dbReference type="AlphaFoldDB" id="H1S9H4"/>
<evidence type="ECO:0000313" key="2">
    <source>
        <dbReference type="EMBL" id="EHP40898.1"/>
    </source>
</evidence>
<dbReference type="EMBL" id="AHJE01000057">
    <property type="protein sequence ID" value="EHP40898.1"/>
    <property type="molecule type" value="Genomic_DNA"/>
</dbReference>
<dbReference type="PATRIC" id="fig|1127483.3.peg.4693"/>
<dbReference type="PROSITE" id="PS01124">
    <property type="entry name" value="HTH_ARAC_FAMILY_2"/>
    <property type="match status" value="1"/>
</dbReference>
<organism evidence="2 3">
    <name type="scientific">Cupriavidus basilensis OR16</name>
    <dbReference type="NCBI Taxonomy" id="1127483"/>
    <lineage>
        <taxon>Bacteria</taxon>
        <taxon>Pseudomonadati</taxon>
        <taxon>Pseudomonadota</taxon>
        <taxon>Betaproteobacteria</taxon>
        <taxon>Burkholderiales</taxon>
        <taxon>Burkholderiaceae</taxon>
        <taxon>Cupriavidus</taxon>
    </lineage>
</organism>
<dbReference type="PANTHER" id="PTHR43436">
    <property type="entry name" value="ARAC-FAMILY TRANSCRIPTIONAL REGULATOR"/>
    <property type="match status" value="1"/>
</dbReference>
<dbReference type="PANTHER" id="PTHR43436:SF1">
    <property type="entry name" value="TRANSCRIPTIONAL REGULATORY PROTEIN"/>
    <property type="match status" value="1"/>
</dbReference>
<comment type="caution">
    <text evidence="2">The sequence shown here is derived from an EMBL/GenBank/DDBJ whole genome shotgun (WGS) entry which is preliminary data.</text>
</comment>
<dbReference type="GO" id="GO:0003700">
    <property type="term" value="F:DNA-binding transcription factor activity"/>
    <property type="evidence" value="ECO:0007669"/>
    <property type="project" value="InterPro"/>
</dbReference>
<name>H1S9H4_9BURK</name>